<dbReference type="STRING" id="659014.SAMN04487996_103308"/>
<gene>
    <name evidence="1" type="ORF">SAMN04487996_103308</name>
</gene>
<keyword evidence="2" id="KW-1185">Reference proteome</keyword>
<sequence>MKVFPGNFDTISILNMKYGLYAIKDGLVKRMESCCVLWNRNVSSYS</sequence>
<dbReference type="EMBL" id="FNAN01000003">
    <property type="protein sequence ID" value="SDE08698.1"/>
    <property type="molecule type" value="Genomic_DNA"/>
</dbReference>
<evidence type="ECO:0000313" key="1">
    <source>
        <dbReference type="EMBL" id="SDE08698.1"/>
    </source>
</evidence>
<proteinExistence type="predicted"/>
<dbReference type="Proteomes" id="UP000198748">
    <property type="component" value="Unassembled WGS sequence"/>
</dbReference>
<dbReference type="AlphaFoldDB" id="A0A1G7A181"/>
<accession>A0A1G7A181</accession>
<protein>
    <submittedName>
        <fullName evidence="1">Uncharacterized protein</fullName>
    </submittedName>
</protein>
<evidence type="ECO:0000313" key="2">
    <source>
        <dbReference type="Proteomes" id="UP000198748"/>
    </source>
</evidence>
<name>A0A1G7A181_9BACT</name>
<reference evidence="2" key="1">
    <citation type="submission" date="2016-10" db="EMBL/GenBank/DDBJ databases">
        <authorList>
            <person name="Varghese N."/>
            <person name="Submissions S."/>
        </authorList>
    </citation>
    <scope>NUCLEOTIDE SEQUENCE [LARGE SCALE GENOMIC DNA]</scope>
    <source>
        <strain evidence="2">DSM 25329</strain>
    </source>
</reference>
<organism evidence="1 2">
    <name type="scientific">Dyadobacter soli</name>
    <dbReference type="NCBI Taxonomy" id="659014"/>
    <lineage>
        <taxon>Bacteria</taxon>
        <taxon>Pseudomonadati</taxon>
        <taxon>Bacteroidota</taxon>
        <taxon>Cytophagia</taxon>
        <taxon>Cytophagales</taxon>
        <taxon>Spirosomataceae</taxon>
        <taxon>Dyadobacter</taxon>
    </lineage>
</organism>